<protein>
    <recommendedName>
        <fullName evidence="6">Cytochrome c oxidase subunit Vb</fullName>
    </recommendedName>
</protein>
<dbReference type="InterPro" id="IPR036972">
    <property type="entry name" value="Cyt_c_oxidase_su5b_sf"/>
</dbReference>
<feature type="chain" id="PRO_5045123691" description="Cytochrome c oxidase subunit Vb" evidence="3">
    <location>
        <begin position="19"/>
        <end position="169"/>
    </location>
</feature>
<evidence type="ECO:0008006" key="6">
    <source>
        <dbReference type="Google" id="ProtNLM"/>
    </source>
</evidence>
<proteinExistence type="predicted"/>
<keyword evidence="5" id="KW-1185">Reference proteome</keyword>
<keyword evidence="2" id="KW-0862">Zinc</keyword>
<dbReference type="PANTHER" id="PTHR10122:SF0">
    <property type="entry name" value="CYTOCHROME C OXIDASE SUBUNIT 5B, ISOFORM A-RELATED"/>
    <property type="match status" value="1"/>
</dbReference>
<dbReference type="PROSITE" id="PS51359">
    <property type="entry name" value="COX5B_2"/>
    <property type="match status" value="1"/>
</dbReference>
<dbReference type="Proteomes" id="UP001497444">
    <property type="component" value="Chromosome 17"/>
</dbReference>
<accession>A0ABP0WEH1</accession>
<dbReference type="InterPro" id="IPR002124">
    <property type="entry name" value="Cyt_c_oxidase_su5b"/>
</dbReference>
<dbReference type="CDD" id="cd00924">
    <property type="entry name" value="Cyt_c_Oxidase_Vb"/>
    <property type="match status" value="1"/>
</dbReference>
<organism evidence="4 5">
    <name type="scientific">Sphagnum jensenii</name>
    <dbReference type="NCBI Taxonomy" id="128206"/>
    <lineage>
        <taxon>Eukaryota</taxon>
        <taxon>Viridiplantae</taxon>
        <taxon>Streptophyta</taxon>
        <taxon>Embryophyta</taxon>
        <taxon>Bryophyta</taxon>
        <taxon>Sphagnophytina</taxon>
        <taxon>Sphagnopsida</taxon>
        <taxon>Sphagnales</taxon>
        <taxon>Sphagnaceae</taxon>
        <taxon>Sphagnum</taxon>
    </lineage>
</organism>
<dbReference type="EMBL" id="OZ020112">
    <property type="protein sequence ID" value="CAK9265239.1"/>
    <property type="molecule type" value="Genomic_DNA"/>
</dbReference>
<dbReference type="Pfam" id="PF01215">
    <property type="entry name" value="COX5B"/>
    <property type="match status" value="1"/>
</dbReference>
<reference evidence="4" key="1">
    <citation type="submission" date="2024-02" db="EMBL/GenBank/DDBJ databases">
        <authorList>
            <consortium name="ELIXIR-Norway"/>
            <consortium name="Elixir Norway"/>
        </authorList>
    </citation>
    <scope>NUCLEOTIDE SEQUENCE</scope>
</reference>
<dbReference type="PANTHER" id="PTHR10122">
    <property type="entry name" value="CYTOCHROME C OXIDASE SUBUNIT 5B, MITOCHONDRIAL"/>
    <property type="match status" value="1"/>
</dbReference>
<sequence length="169" mass="18323">MWRGGAVARILLLRRASFAPPPPVQQQIQHQFLQSSTARSSALPFTRWIQTNAAFMSHGGGGGAGGQLDEFGIATGAEREELEAKREGKKRFDLDPPRGSFGTHDAPAIVESHYDVRIVGCSGGVGEEEHDVTWFHLEKGKTYECSVCSQVFQLKVIGVGGQPGADEHH</sequence>
<evidence type="ECO:0000313" key="5">
    <source>
        <dbReference type="Proteomes" id="UP001497444"/>
    </source>
</evidence>
<dbReference type="Gene3D" id="2.60.11.10">
    <property type="entry name" value="Cytochrome c oxidase, subunit Vb"/>
    <property type="match status" value="1"/>
</dbReference>
<gene>
    <name evidence="4" type="ORF">CSSPJE1EN1_LOCUS10717</name>
</gene>
<evidence type="ECO:0000256" key="2">
    <source>
        <dbReference type="ARBA" id="ARBA00022833"/>
    </source>
</evidence>
<keyword evidence="3" id="KW-0732">Signal</keyword>
<evidence type="ECO:0000313" key="4">
    <source>
        <dbReference type="EMBL" id="CAK9265239.1"/>
    </source>
</evidence>
<dbReference type="SUPFAM" id="SSF57802">
    <property type="entry name" value="Rubredoxin-like"/>
    <property type="match status" value="1"/>
</dbReference>
<feature type="signal peptide" evidence="3">
    <location>
        <begin position="1"/>
        <end position="18"/>
    </location>
</feature>
<evidence type="ECO:0000256" key="3">
    <source>
        <dbReference type="SAM" id="SignalP"/>
    </source>
</evidence>
<name>A0ABP0WEH1_9BRYO</name>
<evidence type="ECO:0000256" key="1">
    <source>
        <dbReference type="ARBA" id="ARBA00022723"/>
    </source>
</evidence>
<keyword evidence="1" id="KW-0479">Metal-binding</keyword>